<keyword evidence="6" id="KW-1185">Reference proteome</keyword>
<gene>
    <name evidence="5" type="ORF">OHB35_00365</name>
</gene>
<evidence type="ECO:0000256" key="1">
    <source>
        <dbReference type="ARBA" id="ARBA00023015"/>
    </source>
</evidence>
<dbReference type="InterPro" id="IPR036388">
    <property type="entry name" value="WH-like_DNA-bd_sf"/>
</dbReference>
<keyword evidence="2" id="KW-0238">DNA-binding</keyword>
<protein>
    <submittedName>
        <fullName evidence="5">GntR family transcriptional regulator</fullName>
    </submittedName>
</protein>
<dbReference type="InterPro" id="IPR036390">
    <property type="entry name" value="WH_DNA-bd_sf"/>
</dbReference>
<dbReference type="SMART" id="SM00345">
    <property type="entry name" value="HTH_GNTR"/>
    <property type="match status" value="3"/>
</dbReference>
<evidence type="ECO:0000313" key="5">
    <source>
        <dbReference type="EMBL" id="WSD11796.1"/>
    </source>
</evidence>
<feature type="domain" description="HTH gntR-type" evidence="4">
    <location>
        <begin position="75"/>
        <end position="143"/>
    </location>
</feature>
<feature type="domain" description="HTH gntR-type" evidence="4">
    <location>
        <begin position="154"/>
        <end position="223"/>
    </location>
</feature>
<dbReference type="RefSeq" id="WP_326757380.1">
    <property type="nucleotide sequence ID" value="NZ_CP109135.1"/>
</dbReference>
<reference evidence="5 6" key="1">
    <citation type="submission" date="2022-10" db="EMBL/GenBank/DDBJ databases">
        <title>The complete genomes of actinobacterial strains from the NBC collection.</title>
        <authorList>
            <person name="Joergensen T.S."/>
            <person name="Alvarez Arevalo M."/>
            <person name="Sterndorff E.B."/>
            <person name="Faurdal D."/>
            <person name="Vuksanovic O."/>
            <person name="Mourched A.-S."/>
            <person name="Charusanti P."/>
            <person name="Shaw S."/>
            <person name="Blin K."/>
            <person name="Weber T."/>
        </authorList>
    </citation>
    <scope>NUCLEOTIDE SEQUENCE [LARGE SCALE GENOMIC DNA]</scope>
    <source>
        <strain evidence="5 6">NBC 01752</strain>
    </source>
</reference>
<dbReference type="InterPro" id="IPR000524">
    <property type="entry name" value="Tscrpt_reg_HTH_GntR"/>
</dbReference>
<organism evidence="5 6">
    <name type="scientific">Streptomyces phaeochromogenes</name>
    <dbReference type="NCBI Taxonomy" id="1923"/>
    <lineage>
        <taxon>Bacteria</taxon>
        <taxon>Bacillati</taxon>
        <taxon>Actinomycetota</taxon>
        <taxon>Actinomycetes</taxon>
        <taxon>Kitasatosporales</taxon>
        <taxon>Streptomycetaceae</taxon>
        <taxon>Streptomyces</taxon>
        <taxon>Streptomyces phaeochromogenes group</taxon>
    </lineage>
</organism>
<keyword evidence="1" id="KW-0805">Transcription regulation</keyword>
<name>A0ABZ1H353_STRPH</name>
<dbReference type="Pfam" id="PF00392">
    <property type="entry name" value="GntR"/>
    <property type="match status" value="3"/>
</dbReference>
<evidence type="ECO:0000256" key="2">
    <source>
        <dbReference type="ARBA" id="ARBA00023125"/>
    </source>
</evidence>
<evidence type="ECO:0000259" key="4">
    <source>
        <dbReference type="PROSITE" id="PS50949"/>
    </source>
</evidence>
<dbReference type="Proteomes" id="UP001340816">
    <property type="component" value="Chromosome"/>
</dbReference>
<feature type="domain" description="HTH gntR-type" evidence="4">
    <location>
        <begin position="1"/>
        <end position="68"/>
    </location>
</feature>
<dbReference type="Gene3D" id="1.10.10.10">
    <property type="entry name" value="Winged helix-like DNA-binding domain superfamily/Winged helix DNA-binding domain"/>
    <property type="match status" value="3"/>
</dbReference>
<dbReference type="PROSITE" id="PS50949">
    <property type="entry name" value="HTH_GNTR"/>
    <property type="match status" value="3"/>
</dbReference>
<evidence type="ECO:0000313" key="6">
    <source>
        <dbReference type="Proteomes" id="UP001340816"/>
    </source>
</evidence>
<dbReference type="PANTHER" id="PTHR44846:SF1">
    <property type="entry name" value="MANNOSYL-D-GLYCERATE TRANSPORT_METABOLISM SYSTEM REPRESSOR MNGR-RELATED"/>
    <property type="match status" value="1"/>
</dbReference>
<evidence type="ECO:0000256" key="3">
    <source>
        <dbReference type="ARBA" id="ARBA00023163"/>
    </source>
</evidence>
<dbReference type="InterPro" id="IPR050679">
    <property type="entry name" value="Bact_HTH_transcr_reg"/>
</dbReference>
<proteinExistence type="predicted"/>
<accession>A0ABZ1H353</accession>
<dbReference type="SUPFAM" id="SSF46785">
    <property type="entry name" value="Winged helix' DNA-binding domain"/>
    <property type="match status" value="3"/>
</dbReference>
<sequence length="228" mass="24514">MTPELITKIIKGRVADGTYGRGTVLPAEKCLAAEFGVSHWGLRQALQPLKDTGILHAICGMGNLVPDPQAPQPTAREAWEITKIIRERLAEGTYAVGTWLPGTRVLAAEFGVSPATVQASLRPLKQEGLLAALESQGTYVIDPHHSCAPPPGAPSHHVAIGMVIRERLRSGIYPPDSPLPTYAELECEFGAGHSTISSALQLLREEGLVSRRQRSKRVYATVSASDPE</sequence>
<dbReference type="PANTHER" id="PTHR44846">
    <property type="entry name" value="MANNOSYL-D-GLYCERATE TRANSPORT/METABOLISM SYSTEM REPRESSOR MNGR-RELATED"/>
    <property type="match status" value="1"/>
</dbReference>
<keyword evidence="3" id="KW-0804">Transcription</keyword>
<dbReference type="EMBL" id="CP109135">
    <property type="protein sequence ID" value="WSD11796.1"/>
    <property type="molecule type" value="Genomic_DNA"/>
</dbReference>